<keyword evidence="5" id="KW-0804">Transcription</keyword>
<dbReference type="InterPro" id="IPR001789">
    <property type="entry name" value="Sig_transdc_resp-reg_receiver"/>
</dbReference>
<organism evidence="8 9">
    <name type="scientific">Effusibacillus consociatus</name>
    <dbReference type="NCBI Taxonomy" id="1117041"/>
    <lineage>
        <taxon>Bacteria</taxon>
        <taxon>Bacillati</taxon>
        <taxon>Bacillota</taxon>
        <taxon>Bacilli</taxon>
        <taxon>Bacillales</taxon>
        <taxon>Alicyclobacillaceae</taxon>
        <taxon>Effusibacillus</taxon>
    </lineage>
</organism>
<feature type="modified residue" description="4-aspartylphosphate" evidence="6">
    <location>
        <position position="52"/>
    </location>
</feature>
<comment type="caution">
    <text evidence="8">The sequence shown here is derived from an EMBL/GenBank/DDBJ whole genome shotgun (WGS) entry which is preliminary data.</text>
</comment>
<evidence type="ECO:0000256" key="2">
    <source>
        <dbReference type="ARBA" id="ARBA00023012"/>
    </source>
</evidence>
<keyword evidence="3" id="KW-0805">Transcription regulation</keyword>
<dbReference type="PROSITE" id="PS50110">
    <property type="entry name" value="RESPONSE_REGULATORY"/>
    <property type="match status" value="1"/>
</dbReference>
<evidence type="ECO:0000256" key="6">
    <source>
        <dbReference type="PROSITE-ProRule" id="PRU00169"/>
    </source>
</evidence>
<dbReference type="EMBL" id="JBHSHC010000139">
    <property type="protein sequence ID" value="MFC4769586.1"/>
    <property type="molecule type" value="Genomic_DNA"/>
</dbReference>
<evidence type="ECO:0000256" key="1">
    <source>
        <dbReference type="ARBA" id="ARBA00022553"/>
    </source>
</evidence>
<evidence type="ECO:0000256" key="4">
    <source>
        <dbReference type="ARBA" id="ARBA00023125"/>
    </source>
</evidence>
<protein>
    <submittedName>
        <fullName evidence="8">Response regulator transcription factor</fullName>
    </submittedName>
</protein>
<evidence type="ECO:0000259" key="7">
    <source>
        <dbReference type="PROSITE" id="PS50110"/>
    </source>
</evidence>
<dbReference type="PANTHER" id="PTHR48111">
    <property type="entry name" value="REGULATOR OF RPOS"/>
    <property type="match status" value="1"/>
</dbReference>
<gene>
    <name evidence="8" type="ORF">ACFO8Q_19840</name>
</gene>
<dbReference type="RefSeq" id="WP_380028284.1">
    <property type="nucleotide sequence ID" value="NZ_JBHSHC010000139.1"/>
</dbReference>
<reference evidence="9" key="1">
    <citation type="journal article" date="2019" name="Int. J. Syst. Evol. Microbiol.">
        <title>The Global Catalogue of Microorganisms (GCM) 10K type strain sequencing project: providing services to taxonomists for standard genome sequencing and annotation.</title>
        <authorList>
            <consortium name="The Broad Institute Genomics Platform"/>
            <consortium name="The Broad Institute Genome Sequencing Center for Infectious Disease"/>
            <person name="Wu L."/>
            <person name="Ma J."/>
        </authorList>
    </citation>
    <scope>NUCLEOTIDE SEQUENCE [LARGE SCALE GENOMIC DNA]</scope>
    <source>
        <strain evidence="9">WYCCWR 12678</strain>
    </source>
</reference>
<evidence type="ECO:0000313" key="8">
    <source>
        <dbReference type="EMBL" id="MFC4769586.1"/>
    </source>
</evidence>
<dbReference type="Gene3D" id="3.40.50.2300">
    <property type="match status" value="1"/>
</dbReference>
<evidence type="ECO:0000313" key="9">
    <source>
        <dbReference type="Proteomes" id="UP001596002"/>
    </source>
</evidence>
<dbReference type="InterPro" id="IPR011006">
    <property type="entry name" value="CheY-like_superfamily"/>
</dbReference>
<name>A0ABV9Q523_9BACL</name>
<feature type="domain" description="Response regulatory" evidence="7">
    <location>
        <begin position="3"/>
        <end position="116"/>
    </location>
</feature>
<dbReference type="CDD" id="cd17574">
    <property type="entry name" value="REC_OmpR"/>
    <property type="match status" value="1"/>
</dbReference>
<proteinExistence type="predicted"/>
<evidence type="ECO:0000256" key="3">
    <source>
        <dbReference type="ARBA" id="ARBA00023015"/>
    </source>
</evidence>
<dbReference type="Proteomes" id="UP001596002">
    <property type="component" value="Unassembled WGS sequence"/>
</dbReference>
<evidence type="ECO:0000256" key="5">
    <source>
        <dbReference type="ARBA" id="ARBA00023163"/>
    </source>
</evidence>
<dbReference type="SUPFAM" id="SSF52172">
    <property type="entry name" value="CheY-like"/>
    <property type="match status" value="1"/>
</dbReference>
<dbReference type="SMART" id="SM00448">
    <property type="entry name" value="REC"/>
    <property type="match status" value="1"/>
</dbReference>
<keyword evidence="2" id="KW-0902">Two-component regulatory system</keyword>
<keyword evidence="1 6" id="KW-0597">Phosphoprotein</keyword>
<dbReference type="InterPro" id="IPR039420">
    <property type="entry name" value="WalR-like"/>
</dbReference>
<sequence>MKRILIVEDERKLAEVMKAYLEREGYEVDLANSGEEGICRHEQNPYHLILLDRMLPGISGDETCKRIKSLSSAGIIMISAKSSDQDKIEAFHLGADDYIVKPFSPKELVARVVELFGKP</sequence>
<accession>A0ABV9Q523</accession>
<dbReference type="PANTHER" id="PTHR48111:SF21">
    <property type="entry name" value="DNA-BINDING DUAL MASTER TRANSCRIPTIONAL REGULATOR RPAA"/>
    <property type="match status" value="1"/>
</dbReference>
<dbReference type="Pfam" id="PF00072">
    <property type="entry name" value="Response_reg"/>
    <property type="match status" value="1"/>
</dbReference>
<keyword evidence="9" id="KW-1185">Reference proteome</keyword>
<keyword evidence="4" id="KW-0238">DNA-binding</keyword>